<evidence type="ECO:0000313" key="3">
    <source>
        <dbReference type="EMBL" id="KAF5267249.1"/>
    </source>
</evidence>
<comment type="caution">
    <text evidence="3">The sequence shown here is derived from an EMBL/GenBank/DDBJ whole genome shotgun (WGS) entry which is preliminary data.</text>
</comment>
<name>A0A8H5AMB7_FUSOX</name>
<sequence>MPALIKIHPTPRIVVSNHFEKQIETIQERLHVIERGFQAILGNSQRQDDVPSTTTVTNHESPGSFTTFEGDSSFIKETSEASRSATNIMGGNTPPLCAVTSSWTDYGQLERLCQKIYFPLEEVPMGAMALMHGMLCSVVREFSQHDDPAFAGYNLEDCADQSQIMCQTLGYHRESAYHNDTLETSQAKRHAFYSLYIIDKNLSLVLGRTSNFNDNDIDAQPFAFSTNPKQWPWDFYTHIIIRFAKIQGDVYDKLYSASAANLSQHERSCFIEELSMRIISLREELRPLETSGAYYSDILQMAMESADFVSYAVLTVVYRAERGFANSVEISSRCYDAAKRSLESHLKCCTSLEPRSIYQQIDYVKNTLLYPSFTPYLIVFTQAIAKTDNVDFVLLQDTVNSLARLQDLSPGSRRLYHVCRSFLNTAEVIMRSRKSVDGLEQHEDGSLVFTKKPVATVSGGQVINERLPTTWGDFARFGATTTLSSTAAGSQGVSNLDTLQFWSGWLGSTQSVTDALHLNFTDTELGGPSNAGLWN</sequence>
<gene>
    <name evidence="3" type="ORF">FOXYS1_1882</name>
</gene>
<organism evidence="3 4">
    <name type="scientific">Fusarium oxysporum</name>
    <name type="common">Fusarium vascular wilt</name>
    <dbReference type="NCBI Taxonomy" id="5507"/>
    <lineage>
        <taxon>Eukaryota</taxon>
        <taxon>Fungi</taxon>
        <taxon>Dikarya</taxon>
        <taxon>Ascomycota</taxon>
        <taxon>Pezizomycotina</taxon>
        <taxon>Sordariomycetes</taxon>
        <taxon>Hypocreomycetidae</taxon>
        <taxon>Hypocreales</taxon>
        <taxon>Nectriaceae</taxon>
        <taxon>Fusarium</taxon>
        <taxon>Fusarium oxysporum species complex</taxon>
    </lineage>
</organism>
<evidence type="ECO:0000256" key="1">
    <source>
        <dbReference type="ARBA" id="ARBA00023242"/>
    </source>
</evidence>
<evidence type="ECO:0000259" key="2">
    <source>
        <dbReference type="Pfam" id="PF04082"/>
    </source>
</evidence>
<evidence type="ECO:0000313" key="4">
    <source>
        <dbReference type="Proteomes" id="UP000558688"/>
    </source>
</evidence>
<feature type="domain" description="Xylanolytic transcriptional activator regulatory" evidence="2">
    <location>
        <begin position="163"/>
        <end position="220"/>
    </location>
</feature>
<dbReference type="Pfam" id="PF04082">
    <property type="entry name" value="Fungal_trans"/>
    <property type="match status" value="1"/>
</dbReference>
<dbReference type="CDD" id="cd12148">
    <property type="entry name" value="fungal_TF_MHR"/>
    <property type="match status" value="1"/>
</dbReference>
<reference evidence="3" key="1">
    <citation type="submission" date="2020-02" db="EMBL/GenBank/DDBJ databases">
        <title>Identification and distribution of gene clusters putatively required for synthesis of sphingolipid metabolism inhibitors in phylogenetically diverse species of the filamentous fungus Fusarium.</title>
        <authorList>
            <person name="Kim H.-S."/>
            <person name="Busman M."/>
            <person name="Brown D.W."/>
            <person name="Divon H."/>
            <person name="Uhlig S."/>
            <person name="Proctor R.H."/>
        </authorList>
    </citation>
    <scope>NUCLEOTIDE SEQUENCE [LARGE SCALE GENOMIC DNA]</scope>
    <source>
        <strain evidence="3">NRRL 39464</strain>
    </source>
</reference>
<proteinExistence type="predicted"/>
<keyword evidence="1" id="KW-0539">Nucleus</keyword>
<dbReference type="PANTHER" id="PTHR46910:SF25">
    <property type="entry name" value="ABC-TRANSPORTER-REGULATING TRANSCRIPTION FACTOR"/>
    <property type="match status" value="1"/>
</dbReference>
<dbReference type="GO" id="GO:0003700">
    <property type="term" value="F:DNA-binding transcription factor activity"/>
    <property type="evidence" value="ECO:0007669"/>
    <property type="project" value="InterPro"/>
</dbReference>
<accession>A0A8H5AMB7</accession>
<protein>
    <recommendedName>
        <fullName evidence="2">Xylanolytic transcriptional activator regulatory domain-containing protein</fullName>
    </recommendedName>
</protein>
<dbReference type="Proteomes" id="UP000558688">
    <property type="component" value="Unassembled WGS sequence"/>
</dbReference>
<dbReference type="AlphaFoldDB" id="A0A8H5AMB7"/>
<dbReference type="GO" id="GO:0006351">
    <property type="term" value="P:DNA-templated transcription"/>
    <property type="evidence" value="ECO:0007669"/>
    <property type="project" value="InterPro"/>
</dbReference>
<dbReference type="EMBL" id="JAAFOW010000282">
    <property type="protein sequence ID" value="KAF5267249.1"/>
    <property type="molecule type" value="Genomic_DNA"/>
</dbReference>
<dbReference type="GO" id="GO:0003677">
    <property type="term" value="F:DNA binding"/>
    <property type="evidence" value="ECO:0007669"/>
    <property type="project" value="InterPro"/>
</dbReference>
<dbReference type="InterPro" id="IPR050987">
    <property type="entry name" value="AtrR-like"/>
</dbReference>
<dbReference type="InterPro" id="IPR007219">
    <property type="entry name" value="XnlR_reg_dom"/>
</dbReference>
<dbReference type="GO" id="GO:0008270">
    <property type="term" value="F:zinc ion binding"/>
    <property type="evidence" value="ECO:0007669"/>
    <property type="project" value="InterPro"/>
</dbReference>
<dbReference type="PANTHER" id="PTHR46910">
    <property type="entry name" value="TRANSCRIPTION FACTOR PDR1"/>
    <property type="match status" value="1"/>
</dbReference>